<feature type="signal peptide" evidence="1">
    <location>
        <begin position="1"/>
        <end position="18"/>
    </location>
</feature>
<evidence type="ECO:0000313" key="2">
    <source>
        <dbReference type="EMBL" id="XDL23751.1"/>
    </source>
</evidence>
<accession>A0AB39IQN7</accession>
<protein>
    <submittedName>
        <fullName evidence="2">TIGR03757 family integrating conjugative element protein</fullName>
    </submittedName>
</protein>
<proteinExistence type="predicted"/>
<name>A0AB39IQN7_9GAMM</name>
<evidence type="ECO:0000256" key="1">
    <source>
        <dbReference type="SAM" id="SignalP"/>
    </source>
</evidence>
<dbReference type="AlphaFoldDB" id="A0AB39IQN7"/>
<dbReference type="GeneID" id="302583202"/>
<feature type="chain" id="PRO_5044325098" evidence="1">
    <location>
        <begin position="19"/>
        <end position="134"/>
    </location>
</feature>
<keyword evidence="1" id="KW-0732">Signal</keyword>
<dbReference type="Pfam" id="PF07511">
    <property type="entry name" value="DUF1525"/>
    <property type="match status" value="1"/>
</dbReference>
<gene>
    <name evidence="2" type="ORF">LF929_015995</name>
</gene>
<dbReference type="NCBIfam" id="TIGR03757">
    <property type="entry name" value="conj_TIGR03757"/>
    <property type="match status" value="1"/>
</dbReference>
<dbReference type="EMBL" id="CP162670">
    <property type="protein sequence ID" value="XDL23751.1"/>
    <property type="molecule type" value="Genomic_DNA"/>
</dbReference>
<dbReference type="RefSeq" id="WP_226066773.1">
    <property type="nucleotide sequence ID" value="NZ_CP162670.1"/>
</dbReference>
<organism evidence="2">
    <name type="scientific">Dickeya oryzae</name>
    <dbReference type="NCBI Taxonomy" id="1240404"/>
    <lineage>
        <taxon>Bacteria</taxon>
        <taxon>Pseudomonadati</taxon>
        <taxon>Pseudomonadota</taxon>
        <taxon>Gammaproteobacteria</taxon>
        <taxon>Enterobacterales</taxon>
        <taxon>Pectobacteriaceae</taxon>
        <taxon>Dickeya</taxon>
    </lineage>
</organism>
<dbReference type="InterPro" id="IPR011090">
    <property type="entry name" value="Integr_conj_element_PFL4709"/>
</dbReference>
<sequence>MIRFVYLTALLLPAGTFAGTVIYTDSAHPVIPGSSAEAQVVYLDAPDKIQADLFTGLSADPRQAEARARAVLTSPEFRQRQADLSSAFAGVIKAWQLQLQRYPAVVFDDNYVVYGTTDVDLASAHLSNWQEARR</sequence>
<reference evidence="2" key="1">
    <citation type="submission" date="2024-07" db="EMBL/GenBank/DDBJ databases">
        <authorList>
            <person name="Pedron J."/>
        </authorList>
    </citation>
    <scope>NUCLEOTIDE SEQUENCE</scope>
    <source>
        <strain evidence="2">A003-S1-M15</strain>
    </source>
</reference>